<feature type="region of interest" description="Disordered" evidence="1">
    <location>
        <begin position="180"/>
        <end position="231"/>
    </location>
</feature>
<evidence type="ECO:0000313" key="5">
    <source>
        <dbReference type="Proteomes" id="UP000050497"/>
    </source>
</evidence>
<dbReference type="InterPro" id="IPR010865">
    <property type="entry name" value="DUF1499"/>
</dbReference>
<dbReference type="OrthoDB" id="1523552at2"/>
<feature type="compositionally biased region" description="Basic and acidic residues" evidence="1">
    <location>
        <begin position="191"/>
        <end position="206"/>
    </location>
</feature>
<keyword evidence="2" id="KW-1133">Transmembrane helix</keyword>
<evidence type="ECO:0000313" key="6">
    <source>
        <dbReference type="Proteomes" id="UP000182800"/>
    </source>
</evidence>
<dbReference type="Proteomes" id="UP000182800">
    <property type="component" value="Unassembled WGS sequence"/>
</dbReference>
<evidence type="ECO:0000313" key="3">
    <source>
        <dbReference type="EMBL" id="KPQ12028.1"/>
    </source>
</evidence>
<dbReference type="RefSeq" id="WP_074445173.1">
    <property type="nucleotide sequence ID" value="NZ_FMBM01000002.1"/>
</dbReference>
<evidence type="ECO:0000313" key="4">
    <source>
        <dbReference type="EMBL" id="SCC81477.1"/>
    </source>
</evidence>
<name>A0A0P7XWY0_9HYPH</name>
<accession>A0A0P7XWY0</accession>
<evidence type="ECO:0000256" key="1">
    <source>
        <dbReference type="SAM" id="MobiDB-lite"/>
    </source>
</evidence>
<comment type="caution">
    <text evidence="3">The sequence shown here is derived from an EMBL/GenBank/DDBJ whole genome shotgun (WGS) entry which is preliminary data.</text>
</comment>
<dbReference type="EMBL" id="FMBM01000002">
    <property type="protein sequence ID" value="SCC81477.1"/>
    <property type="molecule type" value="Genomic_DNA"/>
</dbReference>
<dbReference type="AlphaFoldDB" id="A0A0P7XWY0"/>
<sequence length="301" mass="32505">MRRITIIEPVSRFAVWSRRMALLSLASSGLALYLTRARLVDLDAGMAAILGGLVIAAIALGLALAAFSRIWYLGRRGFASAVTGFVLTLLVLALPLYIAGLRLHAPQSRDISTDPQTPPAFAAPDEALPQRPGLLDRLVPEAPMTRTWRARAMVRPLYLDVPLREAEELARRAASALDLRLEDEGGPADAQTREAAEAALSRRPDDPPPLPPLRPVFPSTPETGSVTPGVEAEMRPVTLEASGETPILRLPLRLAVRITPVGDRVRIDARATAPQGNYDIGANSALLRAYLAEIAFLDNPR</sequence>
<dbReference type="EMBL" id="LJSX01000004">
    <property type="protein sequence ID" value="KPQ12028.1"/>
    <property type="molecule type" value="Genomic_DNA"/>
</dbReference>
<reference evidence="3 5" key="1">
    <citation type="submission" date="2015-09" db="EMBL/GenBank/DDBJ databases">
        <title>Identification and resolution of microdiversity through metagenomic sequencing of parallel consortia.</title>
        <authorList>
            <person name="Nelson W.C."/>
            <person name="Romine M.F."/>
            <person name="Lindemann S.R."/>
        </authorList>
    </citation>
    <scope>NUCLEOTIDE SEQUENCE [LARGE SCALE GENOMIC DNA]</scope>
    <source>
        <strain evidence="3">HL-109</strain>
    </source>
</reference>
<organism evidence="3 5">
    <name type="scientific">Saliniramus fredricksonii</name>
    <dbReference type="NCBI Taxonomy" id="1653334"/>
    <lineage>
        <taxon>Bacteria</taxon>
        <taxon>Pseudomonadati</taxon>
        <taxon>Pseudomonadota</taxon>
        <taxon>Alphaproteobacteria</taxon>
        <taxon>Hyphomicrobiales</taxon>
        <taxon>Salinarimonadaceae</taxon>
        <taxon>Saliniramus</taxon>
    </lineage>
</organism>
<keyword evidence="2" id="KW-0812">Transmembrane</keyword>
<evidence type="ECO:0008006" key="7">
    <source>
        <dbReference type="Google" id="ProtNLM"/>
    </source>
</evidence>
<feature type="transmembrane region" description="Helical" evidence="2">
    <location>
        <begin position="47"/>
        <end position="66"/>
    </location>
</feature>
<reference evidence="4 6" key="2">
    <citation type="submission" date="2016-08" db="EMBL/GenBank/DDBJ databases">
        <authorList>
            <person name="Varghese N."/>
            <person name="Submissions Spin"/>
        </authorList>
    </citation>
    <scope>NUCLEOTIDE SEQUENCE [LARGE SCALE GENOMIC DNA]</scope>
    <source>
        <strain evidence="4 6">HL-109</strain>
    </source>
</reference>
<evidence type="ECO:0000256" key="2">
    <source>
        <dbReference type="SAM" id="Phobius"/>
    </source>
</evidence>
<keyword evidence="6" id="KW-1185">Reference proteome</keyword>
<dbReference type="Proteomes" id="UP000050497">
    <property type="component" value="Unassembled WGS sequence"/>
</dbReference>
<dbReference type="Pfam" id="PF07386">
    <property type="entry name" value="DUF1499"/>
    <property type="match status" value="1"/>
</dbReference>
<proteinExistence type="predicted"/>
<protein>
    <recommendedName>
        <fullName evidence="7">DUF1499 domain-containing protein</fullName>
    </recommendedName>
</protein>
<keyword evidence="2" id="KW-0472">Membrane</keyword>
<feature type="transmembrane region" description="Helical" evidence="2">
    <location>
        <begin position="78"/>
        <end position="98"/>
    </location>
</feature>
<gene>
    <name evidence="4" type="ORF">GA0071312_2421</name>
    <name evidence="3" type="ORF">HLUCCO17_04310</name>
</gene>
<dbReference type="STRING" id="1653334.GA0071312_2421"/>